<accession>A0A6M5Z2H0</accession>
<dbReference type="EMBL" id="CP053452">
    <property type="protein sequence ID" value="QJW99382.1"/>
    <property type="molecule type" value="Genomic_DNA"/>
</dbReference>
<name>A0A6M5Z2H0_9BACT</name>
<keyword evidence="2" id="KW-1185">Reference proteome</keyword>
<organism evidence="1 2">
    <name type="scientific">Frigoriglobus tundricola</name>
    <dbReference type="NCBI Taxonomy" id="2774151"/>
    <lineage>
        <taxon>Bacteria</taxon>
        <taxon>Pseudomonadati</taxon>
        <taxon>Planctomycetota</taxon>
        <taxon>Planctomycetia</taxon>
        <taxon>Gemmatales</taxon>
        <taxon>Gemmataceae</taxon>
        <taxon>Frigoriglobus</taxon>
    </lineage>
</organism>
<proteinExistence type="predicted"/>
<dbReference type="KEGG" id="ftj:FTUN_6994"/>
<protein>
    <submittedName>
        <fullName evidence="1">Uncharacterized protein</fullName>
    </submittedName>
</protein>
<reference evidence="2" key="1">
    <citation type="submission" date="2020-05" db="EMBL/GenBank/DDBJ databases">
        <title>Frigoriglobus tundricola gen. nov., sp. nov., a psychrotolerant cellulolytic planctomycete of the family Gemmataceae with two divergent copies of 16S rRNA gene.</title>
        <authorList>
            <person name="Kulichevskaya I.S."/>
            <person name="Ivanova A.A."/>
            <person name="Naumoff D.G."/>
            <person name="Beletsky A.V."/>
            <person name="Rijpstra W.I.C."/>
            <person name="Sinninghe Damste J.S."/>
            <person name="Mardanov A.V."/>
            <person name="Ravin N.V."/>
            <person name="Dedysh S.N."/>
        </authorList>
    </citation>
    <scope>NUCLEOTIDE SEQUENCE [LARGE SCALE GENOMIC DNA]</scope>
    <source>
        <strain evidence="2">PL17</strain>
    </source>
</reference>
<evidence type="ECO:0000313" key="2">
    <source>
        <dbReference type="Proteomes" id="UP000503447"/>
    </source>
</evidence>
<dbReference type="AlphaFoldDB" id="A0A6M5Z2H0"/>
<evidence type="ECO:0000313" key="1">
    <source>
        <dbReference type="EMBL" id="QJW99382.1"/>
    </source>
</evidence>
<sequence length="438" mass="46148">MEGRVTAADTGRAVAGVRVGAVVGSLTSQSQRITNVTSTADAAVGAPRVEFDTVSGPDGKFRLLLPPNGPYRVYVNAPEGSPCLSVDRWLAWEDGKAGHELSIALPVGRVVRGVMKDDAGQPVAGGWVMYQPACGNREVPRGVLTGRDAPARTGADGAFALAVPPGPGWLEGWGPAPDYRLAAYDPWPCPQCQKDASRTFEHARVRLEAGADPSGGKGVPLTLRRGESVRVEAIGTDGKPVTSGVAVCRSVVQPLRNRVTRPLLIREGSGELPGCVPDRVYPVALLDPVGLAGAVAEVRVGDKPVVKLEPCGAAEVRLVDSAGRPLAGVMAEAWLALDCDRAANARAGTQGRWLVDQSWFDPKHHLPRPVTDAAGRATLRALVPGAEYVVVLTVHKRVYTSAAVRVRPGETERLPDIVAVFAGSWETQPRQGAGPEDD</sequence>
<gene>
    <name evidence="1" type="ORF">FTUN_6994</name>
</gene>
<dbReference type="Proteomes" id="UP000503447">
    <property type="component" value="Chromosome"/>
</dbReference>